<dbReference type="Gene3D" id="3.40.50.300">
    <property type="entry name" value="P-loop containing nucleotide triphosphate hydrolases"/>
    <property type="match status" value="2"/>
</dbReference>
<keyword evidence="13" id="KW-1185">Reference proteome</keyword>
<gene>
    <name evidence="12" type="ORF">FB558_4065</name>
</gene>
<evidence type="ECO:0000256" key="2">
    <source>
        <dbReference type="ARBA" id="ARBA00022448"/>
    </source>
</evidence>
<proteinExistence type="predicted"/>
<dbReference type="PROSITE" id="PS00211">
    <property type="entry name" value="ABC_TRANSPORTER_1"/>
    <property type="match status" value="1"/>
</dbReference>
<evidence type="ECO:0000313" key="12">
    <source>
        <dbReference type="EMBL" id="TQM11502.1"/>
    </source>
</evidence>
<evidence type="ECO:0000259" key="11">
    <source>
        <dbReference type="PROSITE" id="PS50893"/>
    </source>
</evidence>
<evidence type="ECO:0000256" key="5">
    <source>
        <dbReference type="ARBA" id="ARBA00022737"/>
    </source>
</evidence>
<evidence type="ECO:0000313" key="13">
    <source>
        <dbReference type="Proteomes" id="UP000315677"/>
    </source>
</evidence>
<feature type="compositionally biased region" description="Basic and acidic residues" evidence="10">
    <location>
        <begin position="494"/>
        <end position="514"/>
    </location>
</feature>
<evidence type="ECO:0000256" key="10">
    <source>
        <dbReference type="SAM" id="MobiDB-lite"/>
    </source>
</evidence>
<dbReference type="FunFam" id="3.40.50.300:FF:000127">
    <property type="entry name" value="Ribose import ATP-binding protein RbsA"/>
    <property type="match status" value="1"/>
</dbReference>
<feature type="domain" description="ABC transporter" evidence="11">
    <location>
        <begin position="250"/>
        <end position="492"/>
    </location>
</feature>
<dbReference type="PANTHER" id="PTHR43790">
    <property type="entry name" value="CARBOHYDRATE TRANSPORT ATP-BINDING PROTEIN MG119-RELATED"/>
    <property type="match status" value="1"/>
</dbReference>
<dbReference type="CDD" id="cd03215">
    <property type="entry name" value="ABC_Carb_Monos_II"/>
    <property type="match status" value="1"/>
</dbReference>
<dbReference type="Pfam" id="PF00005">
    <property type="entry name" value="ABC_tran"/>
    <property type="match status" value="2"/>
</dbReference>
<dbReference type="InterPro" id="IPR017871">
    <property type="entry name" value="ABC_transporter-like_CS"/>
</dbReference>
<keyword evidence="8" id="KW-1278">Translocase</keyword>
<keyword evidence="2" id="KW-0813">Transport</keyword>
<dbReference type="CDD" id="cd03216">
    <property type="entry name" value="ABC_Carb_Monos_I"/>
    <property type="match status" value="1"/>
</dbReference>
<dbReference type="GO" id="GO:0005524">
    <property type="term" value="F:ATP binding"/>
    <property type="evidence" value="ECO:0007669"/>
    <property type="project" value="UniProtKB-KW"/>
</dbReference>
<evidence type="ECO:0000256" key="8">
    <source>
        <dbReference type="ARBA" id="ARBA00022967"/>
    </source>
</evidence>
<keyword evidence="9" id="KW-0472">Membrane</keyword>
<evidence type="ECO:0000256" key="4">
    <source>
        <dbReference type="ARBA" id="ARBA00022597"/>
    </source>
</evidence>
<sequence length="514" mass="54536">MTPKMALQMAGITKSFLGVPVLHGVDLDVRAGEVHALVGENGAGKSTLLKVLSGVHPPDAGTVAIDGEPRVFANPRQAQDAGVAIIHQEFALLPERTVAQNVFLGREPVRRGLVDTSAMERDTAALLAEIGETGFGPTEVVRRLSVAQQQVVEIVKALAVDARIVAMDEPTAALADHEVALLTDLIRRLTRRGIAVLYVSHRLPEIFALADRITVLKDGARVTTRPVAELDPSALVRLMVGRPLDAYYPPRATEVGEVRLEVRGGTAPAIRGVDLEVRAGEVVGLAGLQGAGRTELLRAIFGADPLTSGEVRLDGVPVRLGSPRRAIAAGVAFVTEDRKAEGLALSRSVRENALLVLRAVFRRRARAGEVRTRDLLASVGLRSAGEDQEVRFLSGGNQQKVVLAKWLAADPRVLLLDEPTRGIDVGAKAAVHELVRAQAAAGMAVLLVCSELPELIGMSDRIVVLHEGEVAGELPAGAAEEDVMALATGGHRAPQGDDRAPGDRAPEDRTEVPR</sequence>
<dbReference type="PROSITE" id="PS50893">
    <property type="entry name" value="ABC_TRANSPORTER_2"/>
    <property type="match status" value="2"/>
</dbReference>
<evidence type="ECO:0000256" key="6">
    <source>
        <dbReference type="ARBA" id="ARBA00022741"/>
    </source>
</evidence>
<keyword evidence="3" id="KW-1003">Cell membrane</keyword>
<keyword evidence="7 12" id="KW-0067">ATP-binding</keyword>
<dbReference type="InterPro" id="IPR003439">
    <property type="entry name" value="ABC_transporter-like_ATP-bd"/>
</dbReference>
<dbReference type="InterPro" id="IPR027417">
    <property type="entry name" value="P-loop_NTPase"/>
</dbReference>
<dbReference type="InterPro" id="IPR050107">
    <property type="entry name" value="ABC_carbohydrate_import_ATPase"/>
</dbReference>
<accession>A0A543DQ82</accession>
<feature type="domain" description="ABC transporter" evidence="11">
    <location>
        <begin position="7"/>
        <end position="243"/>
    </location>
</feature>
<dbReference type="Proteomes" id="UP000315677">
    <property type="component" value="Unassembled WGS sequence"/>
</dbReference>
<reference evidence="12 13" key="1">
    <citation type="submission" date="2019-06" db="EMBL/GenBank/DDBJ databases">
        <title>Sequencing the genomes of 1000 actinobacteria strains.</title>
        <authorList>
            <person name="Klenk H.-P."/>
        </authorList>
    </citation>
    <scope>NUCLEOTIDE SEQUENCE [LARGE SCALE GENOMIC DNA]</scope>
    <source>
        <strain evidence="12 13">DSM 45301</strain>
    </source>
</reference>
<dbReference type="PANTHER" id="PTHR43790:SF3">
    <property type="entry name" value="D-ALLOSE IMPORT ATP-BINDING PROTEIN ALSA-RELATED"/>
    <property type="match status" value="1"/>
</dbReference>
<protein>
    <submittedName>
        <fullName evidence="12">Ribose transport system ATP-binding protein</fullName>
    </submittedName>
</protein>
<comment type="caution">
    <text evidence="12">The sequence shown here is derived from an EMBL/GenBank/DDBJ whole genome shotgun (WGS) entry which is preliminary data.</text>
</comment>
<dbReference type="AlphaFoldDB" id="A0A543DQ82"/>
<dbReference type="RefSeq" id="WP_142055690.1">
    <property type="nucleotide sequence ID" value="NZ_VFPA01000002.1"/>
</dbReference>
<keyword evidence="5" id="KW-0677">Repeat</keyword>
<comment type="subcellular location">
    <subcellularLocation>
        <location evidence="1">Cell membrane</location>
        <topology evidence="1">Peripheral membrane protein</topology>
    </subcellularLocation>
</comment>
<evidence type="ECO:0000256" key="9">
    <source>
        <dbReference type="ARBA" id="ARBA00023136"/>
    </source>
</evidence>
<dbReference type="OrthoDB" id="3651648at2"/>
<organism evidence="12 13">
    <name type="scientific">Pseudonocardia kunmingensis</name>
    <dbReference type="NCBI Taxonomy" id="630975"/>
    <lineage>
        <taxon>Bacteria</taxon>
        <taxon>Bacillati</taxon>
        <taxon>Actinomycetota</taxon>
        <taxon>Actinomycetes</taxon>
        <taxon>Pseudonocardiales</taxon>
        <taxon>Pseudonocardiaceae</taxon>
        <taxon>Pseudonocardia</taxon>
    </lineage>
</organism>
<keyword evidence="6" id="KW-0547">Nucleotide-binding</keyword>
<dbReference type="InterPro" id="IPR003593">
    <property type="entry name" value="AAA+_ATPase"/>
</dbReference>
<dbReference type="SUPFAM" id="SSF52540">
    <property type="entry name" value="P-loop containing nucleoside triphosphate hydrolases"/>
    <property type="match status" value="2"/>
</dbReference>
<name>A0A543DQ82_9PSEU</name>
<keyword evidence="4" id="KW-0762">Sugar transport</keyword>
<evidence type="ECO:0000256" key="3">
    <source>
        <dbReference type="ARBA" id="ARBA00022475"/>
    </source>
</evidence>
<evidence type="ECO:0000256" key="1">
    <source>
        <dbReference type="ARBA" id="ARBA00004202"/>
    </source>
</evidence>
<evidence type="ECO:0000256" key="7">
    <source>
        <dbReference type="ARBA" id="ARBA00022840"/>
    </source>
</evidence>
<feature type="region of interest" description="Disordered" evidence="10">
    <location>
        <begin position="489"/>
        <end position="514"/>
    </location>
</feature>
<dbReference type="SMART" id="SM00382">
    <property type="entry name" value="AAA"/>
    <property type="match status" value="2"/>
</dbReference>
<dbReference type="GO" id="GO:0005886">
    <property type="term" value="C:plasma membrane"/>
    <property type="evidence" value="ECO:0007669"/>
    <property type="project" value="UniProtKB-SubCell"/>
</dbReference>
<dbReference type="GO" id="GO:0016887">
    <property type="term" value="F:ATP hydrolysis activity"/>
    <property type="evidence" value="ECO:0007669"/>
    <property type="project" value="InterPro"/>
</dbReference>
<dbReference type="EMBL" id="VFPA01000002">
    <property type="protein sequence ID" value="TQM11502.1"/>
    <property type="molecule type" value="Genomic_DNA"/>
</dbReference>